<feature type="transmembrane region" description="Helical" evidence="6">
    <location>
        <begin position="273"/>
        <end position="296"/>
    </location>
</feature>
<feature type="transmembrane region" description="Helical" evidence="6">
    <location>
        <begin position="184"/>
        <end position="204"/>
    </location>
</feature>
<feature type="transmembrane region" description="Helical" evidence="6">
    <location>
        <begin position="127"/>
        <end position="146"/>
    </location>
</feature>
<dbReference type="AlphaFoldDB" id="A0A7J7KC39"/>
<evidence type="ECO:0000259" key="7">
    <source>
        <dbReference type="Pfam" id="PF03151"/>
    </source>
</evidence>
<dbReference type="InterPro" id="IPR050186">
    <property type="entry name" value="TPT_transporter"/>
</dbReference>
<dbReference type="OrthoDB" id="417037at2759"/>
<dbReference type="GO" id="GO:0016020">
    <property type="term" value="C:membrane"/>
    <property type="evidence" value="ECO:0007669"/>
    <property type="project" value="UniProtKB-SubCell"/>
</dbReference>
<dbReference type="InterPro" id="IPR004853">
    <property type="entry name" value="Sugar_P_trans_dom"/>
</dbReference>
<comment type="caution">
    <text evidence="8">The sequence shown here is derived from an EMBL/GenBank/DDBJ whole genome shotgun (WGS) entry which is preliminary data.</text>
</comment>
<feature type="transmembrane region" description="Helical" evidence="6">
    <location>
        <begin position="219"/>
        <end position="241"/>
    </location>
</feature>
<feature type="transmembrane region" description="Helical" evidence="6">
    <location>
        <begin position="75"/>
        <end position="93"/>
    </location>
</feature>
<feature type="transmembrane region" description="Helical" evidence="6">
    <location>
        <begin position="248"/>
        <end position="267"/>
    </location>
</feature>
<dbReference type="EMBL" id="VXIV02000765">
    <property type="protein sequence ID" value="KAF6036202.1"/>
    <property type="molecule type" value="Genomic_DNA"/>
</dbReference>
<dbReference type="PANTHER" id="PTHR11132">
    <property type="entry name" value="SOLUTE CARRIER FAMILY 35"/>
    <property type="match status" value="1"/>
</dbReference>
<proteinExistence type="predicted"/>
<reference evidence="8" key="1">
    <citation type="submission" date="2020-06" db="EMBL/GenBank/DDBJ databases">
        <title>Draft genome of Bugula neritina, a colonial animal packing powerful symbionts and potential medicines.</title>
        <authorList>
            <person name="Rayko M."/>
        </authorList>
    </citation>
    <scope>NUCLEOTIDE SEQUENCE [LARGE SCALE GENOMIC DNA]</scope>
    <source>
        <strain evidence="8">Kwan_BN1</strain>
    </source>
</reference>
<gene>
    <name evidence="8" type="ORF">EB796_005495</name>
</gene>
<feature type="transmembrane region" description="Helical" evidence="6">
    <location>
        <begin position="43"/>
        <end position="63"/>
    </location>
</feature>
<keyword evidence="3 6" id="KW-1133">Transmembrane helix</keyword>
<evidence type="ECO:0000256" key="4">
    <source>
        <dbReference type="ARBA" id="ARBA00023136"/>
    </source>
</evidence>
<feature type="domain" description="Sugar phosphate transporter" evidence="7">
    <location>
        <begin position="15"/>
        <end position="293"/>
    </location>
</feature>
<comment type="subcellular location">
    <subcellularLocation>
        <location evidence="1">Membrane</location>
        <topology evidence="1">Multi-pass membrane protein</topology>
    </subcellularLocation>
</comment>
<evidence type="ECO:0000256" key="6">
    <source>
        <dbReference type="SAM" id="Phobius"/>
    </source>
</evidence>
<evidence type="ECO:0000313" key="9">
    <source>
        <dbReference type="Proteomes" id="UP000593567"/>
    </source>
</evidence>
<organism evidence="8 9">
    <name type="scientific">Bugula neritina</name>
    <name type="common">Brown bryozoan</name>
    <name type="synonym">Sertularia neritina</name>
    <dbReference type="NCBI Taxonomy" id="10212"/>
    <lineage>
        <taxon>Eukaryota</taxon>
        <taxon>Metazoa</taxon>
        <taxon>Spiralia</taxon>
        <taxon>Lophotrochozoa</taxon>
        <taxon>Bryozoa</taxon>
        <taxon>Gymnolaemata</taxon>
        <taxon>Cheilostomatida</taxon>
        <taxon>Flustrina</taxon>
        <taxon>Buguloidea</taxon>
        <taxon>Bugulidae</taxon>
        <taxon>Bugula</taxon>
    </lineage>
</organism>
<evidence type="ECO:0000256" key="2">
    <source>
        <dbReference type="ARBA" id="ARBA00022692"/>
    </source>
</evidence>
<keyword evidence="4 6" id="KW-0472">Membrane</keyword>
<evidence type="ECO:0000256" key="5">
    <source>
        <dbReference type="SAM" id="MobiDB-lite"/>
    </source>
</evidence>
<dbReference type="Proteomes" id="UP000593567">
    <property type="component" value="Unassembled WGS sequence"/>
</dbReference>
<dbReference type="Pfam" id="PF03151">
    <property type="entry name" value="TPT"/>
    <property type="match status" value="1"/>
</dbReference>
<protein>
    <recommendedName>
        <fullName evidence="7">Sugar phosphate transporter domain-containing protein</fullName>
    </recommendedName>
</protein>
<keyword evidence="9" id="KW-1185">Reference proteome</keyword>
<sequence>MTNLTSLAQRVSTAIFYAASSFAIVVINKLVLTTYVFPSEVLAFGQMVATILILGVGKLFKLVDFPSLTLDTTNQIFPLPIIYLGNIICGLGGTKRLNLPMFTVLRRFSILMTMFLEYFLLGKSRSLSMQFTVYMMVFGAMFAAWYDMTFNLPGYVMVFISDIATALNGVYTMKKLQGTNLGKYGILFYNSLFMVIPTGILVFYTDGFSLALHAPWENFLFTGQFVIACVMGFILNYSVVLCTQYNSALTTTIVGVMKNIFITYLGMFIGGDYVFSMMNFIGLNISAAASVIYTYLEFSSKKQSQEGGRHKEVESQARLKENSSIKESP</sequence>
<feature type="transmembrane region" description="Helical" evidence="6">
    <location>
        <begin position="99"/>
        <end position="120"/>
    </location>
</feature>
<accession>A0A7J7KC39</accession>
<feature type="transmembrane region" description="Helical" evidence="6">
    <location>
        <begin position="14"/>
        <end position="37"/>
    </location>
</feature>
<feature type="transmembrane region" description="Helical" evidence="6">
    <location>
        <begin position="152"/>
        <end position="172"/>
    </location>
</feature>
<feature type="region of interest" description="Disordered" evidence="5">
    <location>
        <begin position="301"/>
        <end position="329"/>
    </location>
</feature>
<name>A0A7J7KC39_BUGNE</name>
<evidence type="ECO:0000256" key="3">
    <source>
        <dbReference type="ARBA" id="ARBA00022989"/>
    </source>
</evidence>
<evidence type="ECO:0000313" key="8">
    <source>
        <dbReference type="EMBL" id="KAF6036202.1"/>
    </source>
</evidence>
<evidence type="ECO:0000256" key="1">
    <source>
        <dbReference type="ARBA" id="ARBA00004141"/>
    </source>
</evidence>
<keyword evidence="2 6" id="KW-0812">Transmembrane</keyword>